<keyword evidence="6" id="KW-0804">Transcription</keyword>
<evidence type="ECO:0000256" key="2">
    <source>
        <dbReference type="ARBA" id="ARBA00022797"/>
    </source>
</evidence>
<dbReference type="GO" id="GO:0006355">
    <property type="term" value="P:regulation of DNA-templated transcription"/>
    <property type="evidence" value="ECO:0007669"/>
    <property type="project" value="InterPro"/>
</dbReference>
<keyword evidence="5" id="KW-0238">DNA-binding</keyword>
<dbReference type="InterPro" id="IPR000032">
    <property type="entry name" value="HPr-like"/>
</dbReference>
<dbReference type="Gene3D" id="1.10.10.60">
    <property type="entry name" value="Homeodomain-like"/>
    <property type="match status" value="1"/>
</dbReference>
<protein>
    <recommendedName>
        <fullName evidence="7">HTH-type transcriptional regulatory protein TyrR</fullName>
    </recommendedName>
</protein>
<evidence type="ECO:0000256" key="4">
    <source>
        <dbReference type="ARBA" id="ARBA00023015"/>
    </source>
</evidence>
<evidence type="ECO:0000259" key="8">
    <source>
        <dbReference type="PROSITE" id="PS50045"/>
    </source>
</evidence>
<sequence length="703" mass="75835">MDRSKQAIIHHDKGLHARVAAMIVQKAYELERKWQSKLYFRRQDGSAVPAVSLMPLVSLRVKQGDTLIIEAAGEAAEAAAAEMAAFVESDFVLTDASVISQVDSLLQDNAFTAGQIFNSMANGLIVTDENDVITVFNPAAERILGIPASQAIGSRAQDTILGSRLHIVAKTRQAELGCRQAIGKLTILTNRTPIIAEGQVRGAMAIFEDISVLETVTGELKAVKELKERLQLVLESVQDGICVVDKDGLISYVNPAYVELLTQSCDELIGQNVRDLSPHGARSRVIKTGQPVVGSIAVKTSGVTLVANVSPIVVDGELTGAVSVVKNVSEVHKLMDKLSQVSAKAEYLEQELRRAQKPGPAFNKFIGQSGKVREALAIAVKAAGSGATVLISGESGTGKELVAEGIHYASQRASGPFIRVNCAALPESLLESELFGHEKGAFTGAVRQKPGKFSLADKGTIFLDEIGELNKSMQAKLLRVLQQKEFTRVGGEVVLKVNVRIIAATNRNLVQMVAEGQFREDLYYRLNVIPILLPPLRERAEDIPLLVDHFLHKIITEQGKSISGIAGEALTGLMGYGWPGNVRELENVIERMVTLADSMALTAADLPLYLRESGNPANLLPAPEEQVLLPNTSMTAILPWVEYERQIITMALAKYGSFNAAGKALGLTHKTVAAKAQKFGIAKTVSWENCDSMVKSINDVEPC</sequence>
<dbReference type="GO" id="GO:0005524">
    <property type="term" value="F:ATP binding"/>
    <property type="evidence" value="ECO:0007669"/>
    <property type="project" value="UniProtKB-KW"/>
</dbReference>
<dbReference type="InterPro" id="IPR030828">
    <property type="entry name" value="HTH_TyrR"/>
</dbReference>
<evidence type="ECO:0000256" key="7">
    <source>
        <dbReference type="ARBA" id="ARBA00029500"/>
    </source>
</evidence>
<dbReference type="SUPFAM" id="SSF55594">
    <property type="entry name" value="HPr-like"/>
    <property type="match status" value="1"/>
</dbReference>
<dbReference type="NCBIfam" id="TIGR00229">
    <property type="entry name" value="sensory_box"/>
    <property type="match status" value="2"/>
</dbReference>
<keyword evidence="3" id="KW-0067">ATP-binding</keyword>
<dbReference type="GO" id="GO:0003677">
    <property type="term" value="F:DNA binding"/>
    <property type="evidence" value="ECO:0007669"/>
    <property type="project" value="UniProtKB-KW"/>
</dbReference>
<dbReference type="RefSeq" id="WP_084576759.1">
    <property type="nucleotide sequence ID" value="NZ_CP155572.1"/>
</dbReference>
<dbReference type="PRINTS" id="PR00107">
    <property type="entry name" value="PHOSPHOCPHPR"/>
</dbReference>
<dbReference type="InterPro" id="IPR058031">
    <property type="entry name" value="AAA_lid_NorR"/>
</dbReference>
<gene>
    <name evidence="11" type="ORF">SAMN04488500_11385</name>
</gene>
<evidence type="ECO:0000313" key="11">
    <source>
        <dbReference type="EMBL" id="SMC92062.1"/>
    </source>
</evidence>
<dbReference type="Gene3D" id="3.40.50.300">
    <property type="entry name" value="P-loop containing nucleotide triphosphate hydrolases"/>
    <property type="match status" value="1"/>
</dbReference>
<dbReference type="PROSITE" id="PS00676">
    <property type="entry name" value="SIGMA54_INTERACT_2"/>
    <property type="match status" value="1"/>
</dbReference>
<dbReference type="PANTHER" id="PTHR32071">
    <property type="entry name" value="TRANSCRIPTIONAL REGULATORY PROTEIN"/>
    <property type="match status" value="1"/>
</dbReference>
<evidence type="ECO:0000313" key="12">
    <source>
        <dbReference type="Proteomes" id="UP000192738"/>
    </source>
</evidence>
<dbReference type="EMBL" id="FWXI01000013">
    <property type="protein sequence ID" value="SMC92062.1"/>
    <property type="molecule type" value="Genomic_DNA"/>
</dbReference>
<keyword evidence="4" id="KW-0805">Transcription regulation</keyword>
<feature type="domain" description="HPr" evidence="10">
    <location>
        <begin position="2"/>
        <end position="96"/>
    </location>
</feature>
<dbReference type="InterPro" id="IPR035895">
    <property type="entry name" value="HPr-like_sf"/>
</dbReference>
<dbReference type="InterPro" id="IPR027417">
    <property type="entry name" value="P-loop_NTPase"/>
</dbReference>
<evidence type="ECO:0000256" key="3">
    <source>
        <dbReference type="ARBA" id="ARBA00022840"/>
    </source>
</evidence>
<dbReference type="InterPro" id="IPR013767">
    <property type="entry name" value="PAS_fold"/>
</dbReference>
<evidence type="ECO:0000259" key="9">
    <source>
        <dbReference type="PROSITE" id="PS50112"/>
    </source>
</evidence>
<evidence type="ECO:0000256" key="6">
    <source>
        <dbReference type="ARBA" id="ARBA00023163"/>
    </source>
</evidence>
<dbReference type="PROSITE" id="PS50045">
    <property type="entry name" value="SIGMA54_INTERACT_4"/>
    <property type="match status" value="1"/>
</dbReference>
<dbReference type="Gene3D" id="3.30.450.20">
    <property type="entry name" value="PAS domain"/>
    <property type="match status" value="2"/>
</dbReference>
<dbReference type="InterPro" id="IPR025662">
    <property type="entry name" value="Sigma_54_int_dom_ATP-bd_1"/>
</dbReference>
<accession>A0A1W2D4N8</accession>
<proteinExistence type="predicted"/>
<dbReference type="Gene3D" id="1.10.8.60">
    <property type="match status" value="1"/>
</dbReference>
<dbReference type="GO" id="GO:0016740">
    <property type="term" value="F:transferase activity"/>
    <property type="evidence" value="ECO:0007669"/>
    <property type="project" value="UniProtKB-KW"/>
</dbReference>
<dbReference type="PROSITE" id="PS00675">
    <property type="entry name" value="SIGMA54_INTERACT_1"/>
    <property type="match status" value="1"/>
</dbReference>
<reference evidence="11 12" key="1">
    <citation type="submission" date="2017-04" db="EMBL/GenBank/DDBJ databases">
        <authorList>
            <person name="Afonso C.L."/>
            <person name="Miller P.J."/>
            <person name="Scott M.A."/>
            <person name="Spackman E."/>
            <person name="Goraichik I."/>
            <person name="Dimitrov K.M."/>
            <person name="Suarez D.L."/>
            <person name="Swayne D.E."/>
        </authorList>
    </citation>
    <scope>NUCLEOTIDE SEQUENCE [LARGE SCALE GENOMIC DNA]</scope>
    <source>
        <strain evidence="11 12">DSM 5090</strain>
    </source>
</reference>
<feature type="domain" description="PAS" evidence="9">
    <location>
        <begin position="226"/>
        <end position="276"/>
    </location>
</feature>
<dbReference type="CDD" id="cd00130">
    <property type="entry name" value="PAS"/>
    <property type="match status" value="2"/>
</dbReference>
<dbReference type="Pfam" id="PF25601">
    <property type="entry name" value="AAA_lid_14"/>
    <property type="match status" value="1"/>
</dbReference>
<dbReference type="InterPro" id="IPR000014">
    <property type="entry name" value="PAS"/>
</dbReference>
<keyword evidence="11" id="KW-0808">Transferase</keyword>
<dbReference type="SUPFAM" id="SSF46689">
    <property type="entry name" value="Homeodomain-like"/>
    <property type="match status" value="1"/>
</dbReference>
<dbReference type="InterPro" id="IPR003593">
    <property type="entry name" value="AAA+_ATPase"/>
</dbReference>
<dbReference type="PROSITE" id="PS50112">
    <property type="entry name" value="PAS"/>
    <property type="match status" value="2"/>
</dbReference>
<keyword evidence="2" id="KW-0058">Aromatic hydrocarbons catabolism</keyword>
<dbReference type="InterPro" id="IPR009057">
    <property type="entry name" value="Homeodomain-like_sf"/>
</dbReference>
<dbReference type="Proteomes" id="UP000192738">
    <property type="component" value="Unassembled WGS sequence"/>
</dbReference>
<dbReference type="Pfam" id="PF00381">
    <property type="entry name" value="PTS-HPr"/>
    <property type="match status" value="1"/>
</dbReference>
<dbReference type="CDD" id="cd00009">
    <property type="entry name" value="AAA"/>
    <property type="match status" value="1"/>
</dbReference>
<feature type="domain" description="Sigma-54 factor interaction" evidence="8">
    <location>
        <begin position="365"/>
        <end position="594"/>
    </location>
</feature>
<dbReference type="OrthoDB" id="9803970at2"/>
<dbReference type="SUPFAM" id="SSF55785">
    <property type="entry name" value="PYP-like sensor domain (PAS domain)"/>
    <property type="match status" value="2"/>
</dbReference>
<keyword evidence="1" id="KW-0547">Nucleotide-binding</keyword>
<feature type="domain" description="PAS" evidence="9">
    <location>
        <begin position="115"/>
        <end position="153"/>
    </location>
</feature>
<evidence type="ECO:0000256" key="5">
    <source>
        <dbReference type="ARBA" id="ARBA00023125"/>
    </source>
</evidence>
<dbReference type="SMART" id="SM00091">
    <property type="entry name" value="PAS"/>
    <property type="match status" value="2"/>
</dbReference>
<dbReference type="InterPro" id="IPR025944">
    <property type="entry name" value="Sigma_54_int_dom_CS"/>
</dbReference>
<dbReference type="AlphaFoldDB" id="A0A1W2D4N8"/>
<organism evidence="11 12">
    <name type="scientific">Sporomusa malonica</name>
    <dbReference type="NCBI Taxonomy" id="112901"/>
    <lineage>
        <taxon>Bacteria</taxon>
        <taxon>Bacillati</taxon>
        <taxon>Bacillota</taxon>
        <taxon>Negativicutes</taxon>
        <taxon>Selenomonadales</taxon>
        <taxon>Sporomusaceae</taxon>
        <taxon>Sporomusa</taxon>
    </lineage>
</organism>
<dbReference type="Pfam" id="PF00158">
    <property type="entry name" value="Sigma54_activat"/>
    <property type="match status" value="1"/>
</dbReference>
<evidence type="ECO:0000259" key="10">
    <source>
        <dbReference type="PROSITE" id="PS51350"/>
    </source>
</evidence>
<dbReference type="PROSITE" id="PS00688">
    <property type="entry name" value="SIGMA54_INTERACT_3"/>
    <property type="match status" value="1"/>
</dbReference>
<dbReference type="InterPro" id="IPR002078">
    <property type="entry name" value="Sigma_54_int"/>
</dbReference>
<dbReference type="Gene3D" id="3.30.1340.10">
    <property type="entry name" value="HPr-like"/>
    <property type="match status" value="1"/>
</dbReference>
<dbReference type="SMART" id="SM00382">
    <property type="entry name" value="AAA"/>
    <property type="match status" value="1"/>
</dbReference>
<dbReference type="InterPro" id="IPR035965">
    <property type="entry name" value="PAS-like_dom_sf"/>
</dbReference>
<dbReference type="SUPFAM" id="SSF52540">
    <property type="entry name" value="P-loop containing nucleoside triphosphate hydrolases"/>
    <property type="match status" value="1"/>
</dbReference>
<dbReference type="Pfam" id="PF00989">
    <property type="entry name" value="PAS"/>
    <property type="match status" value="2"/>
</dbReference>
<dbReference type="InterPro" id="IPR025943">
    <property type="entry name" value="Sigma_54_int_dom_ATP-bd_2"/>
</dbReference>
<dbReference type="FunFam" id="3.40.50.300:FF:000006">
    <property type="entry name" value="DNA-binding transcriptional regulator NtrC"/>
    <property type="match status" value="1"/>
</dbReference>
<dbReference type="STRING" id="112901.SAMN04488500_11385"/>
<dbReference type="PROSITE" id="PS51350">
    <property type="entry name" value="PTS_HPR_DOM"/>
    <property type="match status" value="1"/>
</dbReference>
<keyword evidence="12" id="KW-1185">Reference proteome</keyword>
<dbReference type="PANTHER" id="PTHR32071:SF57">
    <property type="entry name" value="C4-DICARBOXYLATE TRANSPORT TRANSCRIPTIONAL REGULATORY PROTEIN DCTD"/>
    <property type="match status" value="1"/>
</dbReference>
<dbReference type="Pfam" id="PF18024">
    <property type="entry name" value="HTH_50"/>
    <property type="match status" value="1"/>
</dbReference>
<evidence type="ECO:0000256" key="1">
    <source>
        <dbReference type="ARBA" id="ARBA00022741"/>
    </source>
</evidence>
<name>A0A1W2D4N8_9FIRM</name>